<sequence length="399" mass="43769">MTHIVHGAAAMLCAPKKGNGSMQDLTRRNFVKVAGATTVAAMAAGALSGCSSSEKKDDSAKEESKEEAFMGEGKGKHLVCAVTGKLIKIAPAILANQLGYFEEEGCDVEFQTVALADAMASMSVNKLDIDLFGIVPACSYVSQGIEIFVFGGTILNGSEIISTKDFTKELKKAEDFKGLNIACSREESGQIYLKNFLQESGLKLGEDVVFEYVDNATTALEGLRSGQNDLFITNNAMGYTYSTSMDDIKVAAVPADITGDYPCCRQNCSEDAYHNKFLSLVDFEIALIRGYDYYLNNKEDVIKRLVDYSAQSADYVEAAMYGTSDYRNIMNLSPDPHTKEIVKFYKAMQNIGEIEKSDYDMADYATSAVYKKALDTLVEREPDNATFKKLAEDFSKYND</sequence>
<reference evidence="3 4" key="1">
    <citation type="submission" date="2019-09" db="EMBL/GenBank/DDBJ databases">
        <title>Whole genome shotgun sequencing (WGS) of Ellagibacter isourolithinifaciens DSM 104140(T) and Adlercreutzia muris DSM 29508(T).</title>
        <authorList>
            <person name="Stoll D.A."/>
            <person name="Danylec N."/>
            <person name="Huch M."/>
        </authorList>
    </citation>
    <scope>NUCLEOTIDE SEQUENCE [LARGE SCALE GENOMIC DNA]</scope>
    <source>
        <strain evidence="3 4">DSM 104140</strain>
    </source>
</reference>
<name>A0A6N6NS36_9ACTN</name>
<dbReference type="OrthoDB" id="9802202at2"/>
<organism evidence="3 4">
    <name type="scientific">Ellagibacter isourolithinifaciens</name>
    <dbReference type="NCBI Taxonomy" id="2137581"/>
    <lineage>
        <taxon>Bacteria</taxon>
        <taxon>Bacillati</taxon>
        <taxon>Actinomycetota</taxon>
        <taxon>Coriobacteriia</taxon>
        <taxon>Eggerthellales</taxon>
        <taxon>Eggerthellaceae</taxon>
        <taxon>Ellagibacter</taxon>
    </lineage>
</organism>
<accession>A0A6N6NS36</accession>
<dbReference type="AlphaFoldDB" id="A0A6N6NS36"/>
<evidence type="ECO:0000313" key="3">
    <source>
        <dbReference type="EMBL" id="KAB1641061.1"/>
    </source>
</evidence>
<feature type="compositionally biased region" description="Basic and acidic residues" evidence="1">
    <location>
        <begin position="53"/>
        <end position="68"/>
    </location>
</feature>
<dbReference type="Gene3D" id="3.40.190.10">
    <property type="entry name" value="Periplasmic binding protein-like II"/>
    <property type="match status" value="2"/>
</dbReference>
<dbReference type="InterPro" id="IPR006311">
    <property type="entry name" value="TAT_signal"/>
</dbReference>
<proteinExistence type="predicted"/>
<dbReference type="SUPFAM" id="SSF53850">
    <property type="entry name" value="Periplasmic binding protein-like II"/>
    <property type="match status" value="1"/>
</dbReference>
<feature type="region of interest" description="Disordered" evidence="1">
    <location>
        <begin position="49"/>
        <end position="68"/>
    </location>
</feature>
<dbReference type="Proteomes" id="UP000468668">
    <property type="component" value="Unassembled WGS sequence"/>
</dbReference>
<dbReference type="InterPro" id="IPR015168">
    <property type="entry name" value="SsuA/THI5"/>
</dbReference>
<gene>
    <name evidence="3" type="ORF">F8C90_04300</name>
</gene>
<dbReference type="EMBL" id="WAJR01000007">
    <property type="protein sequence ID" value="KAB1641061.1"/>
    <property type="molecule type" value="Genomic_DNA"/>
</dbReference>
<dbReference type="PROSITE" id="PS51318">
    <property type="entry name" value="TAT"/>
    <property type="match status" value="1"/>
</dbReference>
<evidence type="ECO:0000259" key="2">
    <source>
        <dbReference type="Pfam" id="PF09084"/>
    </source>
</evidence>
<keyword evidence="4" id="KW-1185">Reference proteome</keyword>
<dbReference type="PANTHER" id="PTHR30024">
    <property type="entry name" value="ALIPHATIC SULFONATES-BINDING PROTEIN-RELATED"/>
    <property type="match status" value="1"/>
</dbReference>
<comment type="caution">
    <text evidence="3">The sequence shown here is derived from an EMBL/GenBank/DDBJ whole genome shotgun (WGS) entry which is preliminary data.</text>
</comment>
<protein>
    <recommendedName>
        <fullName evidence="2">SsuA/THI5-like domain-containing protein</fullName>
    </recommendedName>
</protein>
<dbReference type="Pfam" id="PF09084">
    <property type="entry name" value="NMT1"/>
    <property type="match status" value="1"/>
</dbReference>
<evidence type="ECO:0000256" key="1">
    <source>
        <dbReference type="SAM" id="MobiDB-lite"/>
    </source>
</evidence>
<evidence type="ECO:0000313" key="4">
    <source>
        <dbReference type="Proteomes" id="UP000468668"/>
    </source>
</evidence>
<feature type="domain" description="SsuA/THI5-like" evidence="2">
    <location>
        <begin position="89"/>
        <end position="297"/>
    </location>
</feature>